<feature type="transmembrane region" description="Helical" evidence="6">
    <location>
        <begin position="93"/>
        <end position="113"/>
    </location>
</feature>
<evidence type="ECO:0000256" key="5">
    <source>
        <dbReference type="ARBA" id="ARBA00023136"/>
    </source>
</evidence>
<dbReference type="Pfam" id="PF00892">
    <property type="entry name" value="EamA"/>
    <property type="match status" value="2"/>
</dbReference>
<feature type="transmembrane region" description="Helical" evidence="6">
    <location>
        <begin position="33"/>
        <end position="52"/>
    </location>
</feature>
<dbReference type="InterPro" id="IPR050638">
    <property type="entry name" value="AA-Vitamin_Transporters"/>
</dbReference>
<reference evidence="8" key="1">
    <citation type="submission" date="2018-05" db="EMBL/GenBank/DDBJ databases">
        <authorList>
            <person name="Lanie J.A."/>
            <person name="Ng W.-L."/>
            <person name="Kazmierczak K.M."/>
            <person name="Andrzejewski T.M."/>
            <person name="Davidsen T.M."/>
            <person name="Wayne K.J."/>
            <person name="Tettelin H."/>
            <person name="Glass J.I."/>
            <person name="Rusch D."/>
            <person name="Podicherti R."/>
            <person name="Tsui H.-C.T."/>
            <person name="Winkler M.E."/>
        </authorList>
    </citation>
    <scope>NUCLEOTIDE SEQUENCE</scope>
</reference>
<keyword evidence="5 6" id="KW-0472">Membrane</keyword>
<dbReference type="AlphaFoldDB" id="A0A382DWT7"/>
<comment type="subcellular location">
    <subcellularLocation>
        <location evidence="1">Cell membrane</location>
        <topology evidence="1">Multi-pass membrane protein</topology>
    </subcellularLocation>
</comment>
<protein>
    <recommendedName>
        <fullName evidence="7">EamA domain-containing protein</fullName>
    </recommendedName>
</protein>
<dbReference type="PANTHER" id="PTHR32322">
    <property type="entry name" value="INNER MEMBRANE TRANSPORTER"/>
    <property type="match status" value="1"/>
</dbReference>
<feature type="transmembrane region" description="Helical" evidence="6">
    <location>
        <begin position="260"/>
        <end position="278"/>
    </location>
</feature>
<dbReference type="GO" id="GO:0005886">
    <property type="term" value="C:plasma membrane"/>
    <property type="evidence" value="ECO:0007669"/>
    <property type="project" value="UniProtKB-SubCell"/>
</dbReference>
<feature type="transmembrane region" description="Helical" evidence="6">
    <location>
        <begin position="64"/>
        <end position="87"/>
    </location>
</feature>
<evidence type="ECO:0000256" key="4">
    <source>
        <dbReference type="ARBA" id="ARBA00022989"/>
    </source>
</evidence>
<feature type="domain" description="EamA" evidence="7">
    <location>
        <begin position="6"/>
        <end position="136"/>
    </location>
</feature>
<feature type="transmembrane region" description="Helical" evidence="6">
    <location>
        <begin position="145"/>
        <end position="165"/>
    </location>
</feature>
<dbReference type="PANTHER" id="PTHR32322:SF18">
    <property type="entry name" value="S-ADENOSYLMETHIONINE_S-ADENOSYLHOMOCYSTEINE TRANSPORTER"/>
    <property type="match status" value="1"/>
</dbReference>
<evidence type="ECO:0000256" key="6">
    <source>
        <dbReference type="SAM" id="Phobius"/>
    </source>
</evidence>
<feature type="transmembrane region" description="Helical" evidence="6">
    <location>
        <begin position="233"/>
        <end position="254"/>
    </location>
</feature>
<evidence type="ECO:0000256" key="3">
    <source>
        <dbReference type="ARBA" id="ARBA00022692"/>
    </source>
</evidence>
<organism evidence="8">
    <name type="scientific">marine metagenome</name>
    <dbReference type="NCBI Taxonomy" id="408172"/>
    <lineage>
        <taxon>unclassified sequences</taxon>
        <taxon>metagenomes</taxon>
        <taxon>ecological metagenomes</taxon>
    </lineage>
</organism>
<keyword evidence="3 6" id="KW-0812">Transmembrane</keyword>
<feature type="transmembrane region" description="Helical" evidence="6">
    <location>
        <begin position="7"/>
        <end position="27"/>
    </location>
</feature>
<dbReference type="EMBL" id="UINC01041524">
    <property type="protein sequence ID" value="SVB42910.1"/>
    <property type="molecule type" value="Genomic_DNA"/>
</dbReference>
<keyword evidence="4 6" id="KW-1133">Transmembrane helix</keyword>
<feature type="transmembrane region" description="Helical" evidence="6">
    <location>
        <begin position="122"/>
        <end position="139"/>
    </location>
</feature>
<feature type="domain" description="EamA" evidence="7">
    <location>
        <begin position="147"/>
        <end position="279"/>
    </location>
</feature>
<sequence length="288" mass="31841">MELKNWILLIVLAAIWGSAFMFIKISTEDFGPNLLVALRLLLAGIIFTPFLLQKKNRIYFKSYLPGILILAIFNNALPFTMFSYASLGATSNMLAILNGATALITMVIAFFWLKEAISFKQFLGLILGFIGIIILVNPLNSSTTIMASFAALIGASCYAFGANYIQKHHLDSNKFVLVGWAMLFGGLLMIPLAITNLPDHLPSTMSILSLLWLSIIATGMAYLVFVKLIENIGAVRTSTVTYLIPVFGILWGYIFLNEPITWIILGGFIFIMIGIYLANSNFQTTVEK</sequence>
<dbReference type="SUPFAM" id="SSF103481">
    <property type="entry name" value="Multidrug resistance efflux transporter EmrE"/>
    <property type="match status" value="2"/>
</dbReference>
<gene>
    <name evidence="8" type="ORF">METZ01_LOCUS195764</name>
</gene>
<evidence type="ECO:0000259" key="7">
    <source>
        <dbReference type="Pfam" id="PF00892"/>
    </source>
</evidence>
<accession>A0A382DWT7</accession>
<dbReference type="InterPro" id="IPR000620">
    <property type="entry name" value="EamA_dom"/>
</dbReference>
<dbReference type="InterPro" id="IPR037185">
    <property type="entry name" value="EmrE-like"/>
</dbReference>
<keyword evidence="2" id="KW-1003">Cell membrane</keyword>
<evidence type="ECO:0000313" key="8">
    <source>
        <dbReference type="EMBL" id="SVB42910.1"/>
    </source>
</evidence>
<name>A0A382DWT7_9ZZZZ</name>
<evidence type="ECO:0000256" key="2">
    <source>
        <dbReference type="ARBA" id="ARBA00022475"/>
    </source>
</evidence>
<evidence type="ECO:0000256" key="1">
    <source>
        <dbReference type="ARBA" id="ARBA00004651"/>
    </source>
</evidence>
<proteinExistence type="predicted"/>
<feature type="transmembrane region" description="Helical" evidence="6">
    <location>
        <begin position="206"/>
        <end position="226"/>
    </location>
</feature>
<feature type="transmembrane region" description="Helical" evidence="6">
    <location>
        <begin position="177"/>
        <end position="194"/>
    </location>
</feature>